<sequence length="311" mass="34183">MKNLFVNAFTLLLMCTFSIHLLAKDTISITGCGISKKAYMEKIASIYEKKSGIKIRLSGGGATKGLRLTSKGMTDIGASCRHRIATSGGIVDEENNLQLIQVGWDALVIMVNKSQKLDNLTVQNLRDVFDGKVTNWSELGGANIDILPLTRKGKLSGVGYMARLLIFDDPDYEFKNKGNRYKSTGPLEKATMSHEGAIAINGISSAKKIDVKFIGIDGFVPTKENIMKGNYPFFRPLYIAIQNNNASPDIKKLVQFILSEEGQKIISDEGTVNLKEGLALADKWLEKVKKMGNAWQEEEGLIITSSTQKAI</sequence>
<dbReference type="Gene3D" id="3.40.190.10">
    <property type="entry name" value="Periplasmic binding protein-like II"/>
    <property type="match status" value="2"/>
</dbReference>
<comment type="caution">
    <text evidence="4">The sequence shown here is derived from an EMBL/GenBank/DDBJ whole genome shotgun (WGS) entry which is preliminary data.</text>
</comment>
<dbReference type="InterPro" id="IPR024370">
    <property type="entry name" value="PBP_domain"/>
</dbReference>
<feature type="chain" id="PRO_5032849548" evidence="2">
    <location>
        <begin position="24"/>
        <end position="311"/>
    </location>
</feature>
<dbReference type="EMBL" id="JACCKB010000045">
    <property type="protein sequence ID" value="NYZ68572.1"/>
    <property type="molecule type" value="Genomic_DNA"/>
</dbReference>
<dbReference type="InterPro" id="IPR050811">
    <property type="entry name" value="Phosphate_ABC_transporter"/>
</dbReference>
<evidence type="ECO:0000313" key="4">
    <source>
        <dbReference type="EMBL" id="NYZ68572.1"/>
    </source>
</evidence>
<organism evidence="4 5">
    <name type="scientific">Spartinivicinus marinus</name>
    <dbReference type="NCBI Taxonomy" id="2994442"/>
    <lineage>
        <taxon>Bacteria</taxon>
        <taxon>Pseudomonadati</taxon>
        <taxon>Pseudomonadota</taxon>
        <taxon>Gammaproteobacteria</taxon>
        <taxon>Oceanospirillales</taxon>
        <taxon>Zooshikellaceae</taxon>
        <taxon>Spartinivicinus</taxon>
    </lineage>
</organism>
<proteinExistence type="predicted"/>
<keyword evidence="1 2" id="KW-0732">Signal</keyword>
<keyword evidence="5" id="KW-1185">Reference proteome</keyword>
<evidence type="ECO:0000256" key="1">
    <source>
        <dbReference type="ARBA" id="ARBA00022729"/>
    </source>
</evidence>
<gene>
    <name evidence="4" type="ORF">H0A36_21385</name>
</gene>
<feature type="domain" description="PBP" evidence="3">
    <location>
        <begin position="37"/>
        <end position="261"/>
    </location>
</feature>
<protein>
    <submittedName>
        <fullName evidence="4">Substrate-binding domain-containing protein</fullName>
    </submittedName>
</protein>
<evidence type="ECO:0000313" key="5">
    <source>
        <dbReference type="Proteomes" id="UP000569732"/>
    </source>
</evidence>
<dbReference type="PANTHER" id="PTHR30570">
    <property type="entry name" value="PERIPLASMIC PHOSPHATE BINDING COMPONENT OF PHOSPHATE ABC TRANSPORTER"/>
    <property type="match status" value="1"/>
</dbReference>
<dbReference type="SUPFAM" id="SSF53850">
    <property type="entry name" value="Periplasmic binding protein-like II"/>
    <property type="match status" value="1"/>
</dbReference>
<accession>A0A853I9W0</accession>
<feature type="signal peptide" evidence="2">
    <location>
        <begin position="1"/>
        <end position="23"/>
    </location>
</feature>
<name>A0A853I9W0_9GAMM</name>
<dbReference type="RefSeq" id="WP_180570577.1">
    <property type="nucleotide sequence ID" value="NZ_JACCKB010000045.1"/>
</dbReference>
<dbReference type="PANTHER" id="PTHR30570:SF1">
    <property type="entry name" value="PHOSPHATE-BINDING PROTEIN PSTS"/>
    <property type="match status" value="1"/>
</dbReference>
<evidence type="ECO:0000259" key="3">
    <source>
        <dbReference type="Pfam" id="PF12849"/>
    </source>
</evidence>
<evidence type="ECO:0000256" key="2">
    <source>
        <dbReference type="SAM" id="SignalP"/>
    </source>
</evidence>
<dbReference type="Proteomes" id="UP000569732">
    <property type="component" value="Unassembled WGS sequence"/>
</dbReference>
<reference evidence="4 5" key="1">
    <citation type="submission" date="2020-07" db="EMBL/GenBank/DDBJ databases">
        <title>Endozoicomonas sp. nov., isolated from sediment.</title>
        <authorList>
            <person name="Gu T."/>
        </authorList>
    </citation>
    <scope>NUCLEOTIDE SEQUENCE [LARGE SCALE GENOMIC DNA]</scope>
    <source>
        <strain evidence="4 5">SM1973</strain>
    </source>
</reference>
<dbReference type="Pfam" id="PF12849">
    <property type="entry name" value="PBP_like_2"/>
    <property type="match status" value="1"/>
</dbReference>
<dbReference type="AlphaFoldDB" id="A0A853I9W0"/>